<proteinExistence type="predicted"/>
<dbReference type="AlphaFoldDB" id="A0A2T1DML6"/>
<dbReference type="InterPro" id="IPR055214">
    <property type="entry name" value="PTP-NADK"/>
</dbReference>
<keyword evidence="3" id="KW-1185">Reference proteome</keyword>
<accession>A0A2T1DML6</accession>
<sequence>MEAIHNFLKLSDHIATAGQPIENQFAAIKEAGYQTVINLAPPGSTNAIPHEKDIVESLGMDYVYIPVIWTNPTIEDLDRFFAVINANAEQPIFVHCAKNMRVSAFMYLYRCLHDRNNDQQAEQDLHRIWIPNETWQAFIQRAIEHYRSA</sequence>
<dbReference type="SUPFAM" id="SSF52799">
    <property type="entry name" value="(Phosphotyrosine protein) phosphatases II"/>
    <property type="match status" value="1"/>
</dbReference>
<feature type="domain" description="DSP-PTPase phosphatase fused to NAD+ Kinase" evidence="1">
    <location>
        <begin position="16"/>
        <end position="123"/>
    </location>
</feature>
<comment type="caution">
    <text evidence="2">The sequence shown here is derived from an EMBL/GenBank/DDBJ whole genome shotgun (WGS) entry which is preliminary data.</text>
</comment>
<dbReference type="Gene3D" id="3.90.190.10">
    <property type="entry name" value="Protein tyrosine phosphatase superfamily"/>
    <property type="match status" value="1"/>
</dbReference>
<dbReference type="STRING" id="1920490.GCA_001895925_01455"/>
<dbReference type="EMBL" id="PVWG01000002">
    <property type="protein sequence ID" value="PSB21740.1"/>
    <property type="molecule type" value="Genomic_DNA"/>
</dbReference>
<dbReference type="InterPro" id="IPR029021">
    <property type="entry name" value="Prot-tyrosine_phosphatase-like"/>
</dbReference>
<reference evidence="2 3" key="2">
    <citation type="submission" date="2018-03" db="EMBL/GenBank/DDBJ databases">
        <title>The ancient ancestry and fast evolution of plastids.</title>
        <authorList>
            <person name="Moore K.R."/>
            <person name="Magnabosco C."/>
            <person name="Momper L."/>
            <person name="Gold D.A."/>
            <person name="Bosak T."/>
            <person name="Fournier G.P."/>
        </authorList>
    </citation>
    <scope>NUCLEOTIDE SEQUENCE [LARGE SCALE GENOMIC DNA]</scope>
    <source>
        <strain evidence="2 3">ULC007</strain>
    </source>
</reference>
<dbReference type="CDD" id="cd14503">
    <property type="entry name" value="PTP-bact"/>
    <property type="match status" value="1"/>
</dbReference>
<reference evidence="2 3" key="1">
    <citation type="submission" date="2018-02" db="EMBL/GenBank/DDBJ databases">
        <authorList>
            <person name="Cohen D.B."/>
            <person name="Kent A.D."/>
        </authorList>
    </citation>
    <scope>NUCLEOTIDE SEQUENCE [LARGE SCALE GENOMIC DNA]</scope>
    <source>
        <strain evidence="2 3">ULC007</strain>
    </source>
</reference>
<gene>
    <name evidence="2" type="ORF">C7B65_02375</name>
</gene>
<organism evidence="2 3">
    <name type="scientific">Phormidesmis priestleyi ULC007</name>
    <dbReference type="NCBI Taxonomy" id="1920490"/>
    <lineage>
        <taxon>Bacteria</taxon>
        <taxon>Bacillati</taxon>
        <taxon>Cyanobacteriota</taxon>
        <taxon>Cyanophyceae</taxon>
        <taxon>Leptolyngbyales</taxon>
        <taxon>Leptolyngbyaceae</taxon>
        <taxon>Phormidesmis</taxon>
    </lineage>
</organism>
<dbReference type="OrthoDB" id="7391097at2"/>
<protein>
    <submittedName>
        <fullName evidence="2">Phosphatase</fullName>
    </submittedName>
</protein>
<evidence type="ECO:0000313" key="2">
    <source>
        <dbReference type="EMBL" id="PSB21740.1"/>
    </source>
</evidence>
<dbReference type="Proteomes" id="UP000238634">
    <property type="component" value="Unassembled WGS sequence"/>
</dbReference>
<dbReference type="Pfam" id="PF22741">
    <property type="entry name" value="PTP-NADK"/>
    <property type="match status" value="1"/>
</dbReference>
<evidence type="ECO:0000259" key="1">
    <source>
        <dbReference type="Pfam" id="PF22741"/>
    </source>
</evidence>
<evidence type="ECO:0000313" key="3">
    <source>
        <dbReference type="Proteomes" id="UP000238634"/>
    </source>
</evidence>
<name>A0A2T1DML6_9CYAN</name>